<dbReference type="EMBL" id="CP132353">
    <property type="protein sequence ID" value="WLS80398.1"/>
    <property type="molecule type" value="Genomic_DNA"/>
</dbReference>
<dbReference type="InterPro" id="IPR058998">
    <property type="entry name" value="YycE-like_N"/>
</dbReference>
<dbReference type="RefSeq" id="WP_306212045.1">
    <property type="nucleotide sequence ID" value="NZ_CP132353.1"/>
</dbReference>
<protein>
    <submittedName>
        <fullName evidence="2">VOC family protein</fullName>
    </submittedName>
</protein>
<proteinExistence type="predicted"/>
<evidence type="ECO:0000313" key="3">
    <source>
        <dbReference type="Proteomes" id="UP001228139"/>
    </source>
</evidence>
<dbReference type="InterPro" id="IPR029068">
    <property type="entry name" value="Glyas_Bleomycin-R_OHBP_Dase"/>
</dbReference>
<accession>A0AA50DNX3</accession>
<feature type="domain" description="VOC" evidence="1">
    <location>
        <begin position="2"/>
        <end position="126"/>
    </location>
</feature>
<dbReference type="Pfam" id="PF22658">
    <property type="entry name" value="YycE-like_N"/>
    <property type="match status" value="1"/>
</dbReference>
<dbReference type="Proteomes" id="UP001228139">
    <property type="component" value="Chromosome"/>
</dbReference>
<keyword evidence="3" id="KW-1185">Reference proteome</keyword>
<reference evidence="2 3" key="1">
    <citation type="submission" date="2023-07" db="EMBL/GenBank/DDBJ databases">
        <title>Pathogenic bacteria of pear tree diseases.</title>
        <authorList>
            <person name="Zhang Z."/>
            <person name="He L."/>
            <person name="Huang R."/>
        </authorList>
    </citation>
    <scope>NUCLEOTIDE SEQUENCE [LARGE SCALE GENOMIC DNA]</scope>
    <source>
        <strain evidence="2 3">DE2</strain>
    </source>
</reference>
<dbReference type="InterPro" id="IPR058997">
    <property type="entry name" value="YycE-like_C"/>
</dbReference>
<dbReference type="PROSITE" id="PS51819">
    <property type="entry name" value="VOC"/>
    <property type="match status" value="1"/>
</dbReference>
<name>A0AA50DNX3_9GAMM</name>
<organism evidence="2 3">
    <name type="scientific">Erwinia pyri</name>
    <dbReference type="NCBI Taxonomy" id="3062598"/>
    <lineage>
        <taxon>Bacteria</taxon>
        <taxon>Pseudomonadati</taxon>
        <taxon>Pseudomonadota</taxon>
        <taxon>Gammaproteobacteria</taxon>
        <taxon>Enterobacterales</taxon>
        <taxon>Erwiniaceae</taxon>
        <taxon>Erwinia</taxon>
    </lineage>
</organism>
<evidence type="ECO:0000259" key="1">
    <source>
        <dbReference type="PROSITE" id="PS51819"/>
    </source>
</evidence>
<sequence length="131" mass="14959">MTLQHMRIARPVSSLSRSCELYSQGLGLNKIGEFTDHDGFSGCMLGRKDLTWHLEFTQCHHHPVLPSPSAEDLLVLYIPERDSWEATCSDMDSAGFIRVESFNPYWDQKGITFGDIDGYRVIIQNMHWGNP</sequence>
<dbReference type="Pfam" id="PF22659">
    <property type="entry name" value="YycE-like_C"/>
    <property type="match status" value="1"/>
</dbReference>
<dbReference type="InterPro" id="IPR037523">
    <property type="entry name" value="VOC_core"/>
</dbReference>
<dbReference type="Gene3D" id="3.10.180.10">
    <property type="entry name" value="2,3-Dihydroxybiphenyl 1,2-Dioxygenase, domain 1"/>
    <property type="match status" value="1"/>
</dbReference>
<dbReference type="KEGG" id="epi:Q3V30_07945"/>
<dbReference type="SUPFAM" id="SSF54593">
    <property type="entry name" value="Glyoxalase/Bleomycin resistance protein/Dihydroxybiphenyl dioxygenase"/>
    <property type="match status" value="1"/>
</dbReference>
<dbReference type="AlphaFoldDB" id="A0AA50DNX3"/>
<evidence type="ECO:0000313" key="2">
    <source>
        <dbReference type="EMBL" id="WLS80398.1"/>
    </source>
</evidence>
<gene>
    <name evidence="2" type="ORF">Q3V30_07945</name>
</gene>